<keyword evidence="3" id="KW-0680">Restriction system</keyword>
<keyword evidence="1 6" id="KW-0489">Methyltransferase</keyword>
<organism evidence="6 7">
    <name type="scientific">Paraburkholderia podalyriae</name>
    <dbReference type="NCBI Taxonomy" id="1938811"/>
    <lineage>
        <taxon>Bacteria</taxon>
        <taxon>Pseudomonadati</taxon>
        <taxon>Pseudomonadota</taxon>
        <taxon>Betaproteobacteria</taxon>
        <taxon>Burkholderiales</taxon>
        <taxon>Burkholderiaceae</taxon>
        <taxon>Paraburkholderia</taxon>
    </lineage>
</organism>
<keyword evidence="7" id="KW-1185">Reference proteome</keyword>
<name>A0ABR7PVN8_9BURK</name>
<keyword evidence="2" id="KW-0808">Transferase</keyword>
<evidence type="ECO:0000313" key="6">
    <source>
        <dbReference type="EMBL" id="MBC8750322.1"/>
    </source>
</evidence>
<accession>A0ABR7PVN8</accession>
<dbReference type="RefSeq" id="WP_187637273.1">
    <property type="nucleotide sequence ID" value="NZ_VZQQ01000031.1"/>
</dbReference>
<dbReference type="Gene3D" id="3.40.50.150">
    <property type="entry name" value="Vaccinia Virus protein VP39"/>
    <property type="match status" value="1"/>
</dbReference>
<evidence type="ECO:0000256" key="2">
    <source>
        <dbReference type="ARBA" id="ARBA00022679"/>
    </source>
</evidence>
<evidence type="ECO:0000256" key="3">
    <source>
        <dbReference type="ARBA" id="ARBA00022747"/>
    </source>
</evidence>
<evidence type="ECO:0000313" key="7">
    <source>
        <dbReference type="Proteomes" id="UP000736373"/>
    </source>
</evidence>
<dbReference type="InterPro" id="IPR029063">
    <property type="entry name" value="SAM-dependent_MTases_sf"/>
</dbReference>
<dbReference type="EMBL" id="VZQQ01000031">
    <property type="protein sequence ID" value="MBC8750322.1"/>
    <property type="molecule type" value="Genomic_DNA"/>
</dbReference>
<evidence type="ECO:0000256" key="5">
    <source>
        <dbReference type="SAM" id="MobiDB-lite"/>
    </source>
</evidence>
<dbReference type="InterPro" id="IPR001525">
    <property type="entry name" value="C5_MeTfrase"/>
</dbReference>
<proteinExistence type="predicted"/>
<sequence>MAIDGCGANTEGGDPPCQPFSNGGRAAGPKDERDMWPEAIRAVREMQPKAFLFENVRGLLRPAFSEYLDHILQRLERGGFEGPLAAVLPTELRRELEESSLLVGAGPSACRGPCRAKARYDLRGRRNFRSDRILNVEQMEERYPKRRSTLLRKWRKPTSWRWRSSGSSPGRRRNLLECRCVTTVSWTCSKHSERRSRGTMMTHPIA</sequence>
<feature type="region of interest" description="Disordered" evidence="5">
    <location>
        <begin position="1"/>
        <end position="32"/>
    </location>
</feature>
<comment type="caution">
    <text evidence="6">The sequence shown here is derived from an EMBL/GenBank/DDBJ whole genome shotgun (WGS) entry which is preliminary data.</text>
</comment>
<dbReference type="SUPFAM" id="SSF53335">
    <property type="entry name" value="S-adenosyl-L-methionine-dependent methyltransferases"/>
    <property type="match status" value="1"/>
</dbReference>
<dbReference type="Pfam" id="PF00145">
    <property type="entry name" value="DNA_methylase"/>
    <property type="match status" value="1"/>
</dbReference>
<dbReference type="Proteomes" id="UP000736373">
    <property type="component" value="Unassembled WGS sequence"/>
</dbReference>
<protein>
    <submittedName>
        <fullName evidence="6">DNA cytosine methyltransferase</fullName>
    </submittedName>
</protein>
<evidence type="ECO:0000256" key="4">
    <source>
        <dbReference type="ARBA" id="ARBA00047422"/>
    </source>
</evidence>
<gene>
    <name evidence="6" type="ORF">F6X42_28165</name>
</gene>
<dbReference type="GO" id="GO:0008168">
    <property type="term" value="F:methyltransferase activity"/>
    <property type="evidence" value="ECO:0007669"/>
    <property type="project" value="UniProtKB-KW"/>
</dbReference>
<dbReference type="GO" id="GO:0032259">
    <property type="term" value="P:methylation"/>
    <property type="evidence" value="ECO:0007669"/>
    <property type="project" value="UniProtKB-KW"/>
</dbReference>
<reference evidence="6 7" key="1">
    <citation type="submission" date="2019-09" db="EMBL/GenBank/DDBJ databases">
        <title>Paraburkholderia podalyriae sp. nov., A South African Podalyria-associated rhizobium.</title>
        <authorList>
            <person name="Mavima L."/>
            <person name="Beukes C.W."/>
            <person name="Palmer M."/>
            <person name="De Meyer S.E."/>
            <person name="James E.K."/>
            <person name="Maluk M."/>
            <person name="Avontuur J.R."/>
            <person name="Chan W.Y."/>
            <person name="Venter S.N."/>
            <person name="Steenkamp E.T."/>
        </authorList>
    </citation>
    <scope>NUCLEOTIDE SEQUENCE [LARGE SCALE GENOMIC DNA]</scope>
    <source>
        <strain evidence="6 7">WC7.3b</strain>
    </source>
</reference>
<comment type="catalytic activity">
    <reaction evidence="4">
        <text>a 2'-deoxycytidine in DNA + S-adenosyl-L-methionine = a 5-methyl-2'-deoxycytidine in DNA + S-adenosyl-L-homocysteine + H(+)</text>
        <dbReference type="Rhea" id="RHEA:13681"/>
        <dbReference type="Rhea" id="RHEA-COMP:11369"/>
        <dbReference type="Rhea" id="RHEA-COMP:11370"/>
        <dbReference type="ChEBI" id="CHEBI:15378"/>
        <dbReference type="ChEBI" id="CHEBI:57856"/>
        <dbReference type="ChEBI" id="CHEBI:59789"/>
        <dbReference type="ChEBI" id="CHEBI:85452"/>
        <dbReference type="ChEBI" id="CHEBI:85454"/>
        <dbReference type="EC" id="2.1.1.37"/>
    </reaction>
</comment>
<evidence type="ECO:0000256" key="1">
    <source>
        <dbReference type="ARBA" id="ARBA00022603"/>
    </source>
</evidence>